<evidence type="ECO:0000313" key="1">
    <source>
        <dbReference type="EMBL" id="MBJ6723366.1"/>
    </source>
</evidence>
<dbReference type="CDD" id="cd07820">
    <property type="entry name" value="SRPBCC_3"/>
    <property type="match status" value="1"/>
</dbReference>
<dbReference type="Proteomes" id="UP000636888">
    <property type="component" value="Unassembled WGS sequence"/>
</dbReference>
<evidence type="ECO:0000313" key="2">
    <source>
        <dbReference type="Proteomes" id="UP000636888"/>
    </source>
</evidence>
<sequence>MKVFRLEQRQLLRIPIEEAWEFFGNPANLPLITPLDLGFRITSPPSERMYPGMMITYTVTPFAGFPIQWVTEITHAHAPTFFVDEQRFGPYRLWHHEHHFQTVPGGTEMTDLVHYGLPFGLLGRIVVPLVRRRLSAIFEFRRQVLEDRFGRPAQAP</sequence>
<organism evidence="1 2">
    <name type="scientific">Geomesophilobacter sediminis</name>
    <dbReference type="NCBI Taxonomy" id="2798584"/>
    <lineage>
        <taxon>Bacteria</taxon>
        <taxon>Pseudomonadati</taxon>
        <taxon>Thermodesulfobacteriota</taxon>
        <taxon>Desulfuromonadia</taxon>
        <taxon>Geobacterales</taxon>
        <taxon>Geobacteraceae</taxon>
        <taxon>Geomesophilobacter</taxon>
    </lineage>
</organism>
<dbReference type="EMBL" id="JAEMHM010000001">
    <property type="protein sequence ID" value="MBJ6723366.1"/>
    <property type="molecule type" value="Genomic_DNA"/>
</dbReference>
<dbReference type="InterPro" id="IPR023393">
    <property type="entry name" value="START-like_dom_sf"/>
</dbReference>
<comment type="caution">
    <text evidence="1">The sequence shown here is derived from an EMBL/GenBank/DDBJ whole genome shotgun (WGS) entry which is preliminary data.</text>
</comment>
<protein>
    <submittedName>
        <fullName evidence="1">SRPBCC family protein</fullName>
    </submittedName>
</protein>
<accession>A0A8J7J9M8</accession>
<gene>
    <name evidence="1" type="ORF">JFN93_01480</name>
</gene>
<reference evidence="1" key="1">
    <citation type="submission" date="2020-12" db="EMBL/GenBank/DDBJ databases">
        <title>Geomonas sp. Red875, isolated from river sediment.</title>
        <authorList>
            <person name="Xu Z."/>
            <person name="Zhang Z."/>
            <person name="Masuda Y."/>
            <person name="Itoh H."/>
            <person name="Senoo K."/>
        </authorList>
    </citation>
    <scope>NUCLEOTIDE SEQUENCE</scope>
    <source>
        <strain evidence="1">Red875</strain>
    </source>
</reference>
<keyword evidence="2" id="KW-1185">Reference proteome</keyword>
<dbReference type="AlphaFoldDB" id="A0A8J7J9M8"/>
<dbReference type="Gene3D" id="3.30.530.20">
    <property type="match status" value="1"/>
</dbReference>
<dbReference type="SUPFAM" id="SSF55961">
    <property type="entry name" value="Bet v1-like"/>
    <property type="match status" value="1"/>
</dbReference>
<proteinExistence type="predicted"/>
<name>A0A8J7J9M8_9BACT</name>
<dbReference type="RefSeq" id="WP_199382199.1">
    <property type="nucleotide sequence ID" value="NZ_JAEMHM010000001.1"/>
</dbReference>